<evidence type="ECO:0000313" key="2">
    <source>
        <dbReference type="EMBL" id="QFX95362.1"/>
    </source>
</evidence>
<evidence type="ECO:0000313" key="3">
    <source>
        <dbReference type="Proteomes" id="UP000363590"/>
    </source>
</evidence>
<proteinExistence type="predicted"/>
<reference evidence="2 3" key="1">
    <citation type="submission" date="2019-10" db="EMBL/GenBank/DDBJ databases">
        <authorList>
            <person name="Wang R."/>
        </authorList>
    </citation>
    <scope>NUCLEOTIDE SEQUENCE [LARGE SCALE GENOMIC DNA]</scope>
    <source>
        <strain evidence="2 3">ATCC 19377</strain>
    </source>
</reference>
<sequence>MAIQSVENVQINLFQDTAAENRANQLMATMDQINVRFGRGSLQPGIAGTKAPMEWAMKRENKYPAYTTRWAELAAVTLE</sequence>
<protein>
    <submittedName>
        <fullName evidence="2">UmuC protein</fullName>
    </submittedName>
</protein>
<dbReference type="AlphaFoldDB" id="A0A5P9XN88"/>
<feature type="domain" description="DUF4113" evidence="1">
    <location>
        <begin position="25"/>
        <end position="76"/>
    </location>
</feature>
<dbReference type="GeneID" id="60695316"/>
<evidence type="ECO:0000259" key="1">
    <source>
        <dbReference type="Pfam" id="PF13438"/>
    </source>
</evidence>
<dbReference type="Proteomes" id="UP000363590">
    <property type="component" value="Chromosome"/>
</dbReference>
<dbReference type="InterPro" id="IPR025188">
    <property type="entry name" value="DUF4113"/>
</dbReference>
<dbReference type="KEGG" id="atx:GCD22_00920"/>
<dbReference type="RefSeq" id="WP_153940463.1">
    <property type="nucleotide sequence ID" value="NZ_CP045571.1"/>
</dbReference>
<dbReference type="EMBL" id="CP045571">
    <property type="protein sequence ID" value="QFX95362.1"/>
    <property type="molecule type" value="Genomic_DNA"/>
</dbReference>
<gene>
    <name evidence="2" type="primary">samB</name>
    <name evidence="2" type="ORF">GCD22_00920</name>
</gene>
<dbReference type="Pfam" id="PF13438">
    <property type="entry name" value="DUF4113"/>
    <property type="match status" value="1"/>
</dbReference>
<accession>A0A5P9XN88</accession>
<name>A0A5P9XN88_ACITH</name>
<organism evidence="2 3">
    <name type="scientific">Acidithiobacillus thiooxidans ATCC 19377</name>
    <dbReference type="NCBI Taxonomy" id="637390"/>
    <lineage>
        <taxon>Bacteria</taxon>
        <taxon>Pseudomonadati</taxon>
        <taxon>Pseudomonadota</taxon>
        <taxon>Acidithiobacillia</taxon>
        <taxon>Acidithiobacillales</taxon>
        <taxon>Acidithiobacillaceae</taxon>
        <taxon>Acidithiobacillus</taxon>
    </lineage>
</organism>